<dbReference type="InterPro" id="IPR050563">
    <property type="entry name" value="4-hydroxybenzoyl-CoA_TE"/>
</dbReference>
<dbReference type="PANTHER" id="PTHR31793">
    <property type="entry name" value="4-HYDROXYBENZOYL-COA THIOESTERASE FAMILY MEMBER"/>
    <property type="match status" value="1"/>
</dbReference>
<name>A0ABT9NLN6_9ACTN</name>
<protein>
    <submittedName>
        <fullName evidence="3">Acyl-CoA thioesterase FadM</fullName>
    </submittedName>
</protein>
<evidence type="ECO:0000256" key="1">
    <source>
        <dbReference type="ARBA" id="ARBA00005953"/>
    </source>
</evidence>
<dbReference type="Pfam" id="PF13279">
    <property type="entry name" value="4HBT_2"/>
    <property type="match status" value="1"/>
</dbReference>
<dbReference type="RefSeq" id="WP_181642439.1">
    <property type="nucleotide sequence ID" value="NZ_CCXJ01000646.1"/>
</dbReference>
<dbReference type="InterPro" id="IPR029069">
    <property type="entry name" value="HotDog_dom_sf"/>
</dbReference>
<evidence type="ECO:0000313" key="4">
    <source>
        <dbReference type="Proteomes" id="UP001240447"/>
    </source>
</evidence>
<evidence type="ECO:0000313" key="3">
    <source>
        <dbReference type="EMBL" id="MDP9821147.1"/>
    </source>
</evidence>
<reference evidence="3 4" key="1">
    <citation type="submission" date="2023-07" db="EMBL/GenBank/DDBJ databases">
        <title>Sequencing the genomes of 1000 actinobacteria strains.</title>
        <authorList>
            <person name="Klenk H.-P."/>
        </authorList>
    </citation>
    <scope>NUCLEOTIDE SEQUENCE [LARGE SCALE GENOMIC DNA]</scope>
    <source>
        <strain evidence="3 4">GD13</strain>
    </source>
</reference>
<dbReference type="Gene3D" id="3.10.129.10">
    <property type="entry name" value="Hotdog Thioesterase"/>
    <property type="match status" value="1"/>
</dbReference>
<evidence type="ECO:0000256" key="2">
    <source>
        <dbReference type="ARBA" id="ARBA00022801"/>
    </source>
</evidence>
<dbReference type="PANTHER" id="PTHR31793:SF27">
    <property type="entry name" value="NOVEL THIOESTERASE SUPERFAMILY DOMAIN AND SAPOSIN A-TYPE DOMAIN CONTAINING PROTEIN (0610012H03RIK)"/>
    <property type="match status" value="1"/>
</dbReference>
<organism evidence="3 4">
    <name type="scientific">Nocardioides massiliensis</name>
    <dbReference type="NCBI Taxonomy" id="1325935"/>
    <lineage>
        <taxon>Bacteria</taxon>
        <taxon>Bacillati</taxon>
        <taxon>Actinomycetota</taxon>
        <taxon>Actinomycetes</taxon>
        <taxon>Propionibacteriales</taxon>
        <taxon>Nocardioidaceae</taxon>
        <taxon>Nocardioides</taxon>
    </lineage>
</organism>
<proteinExistence type="inferred from homology"/>
<dbReference type="CDD" id="cd00586">
    <property type="entry name" value="4HBT"/>
    <property type="match status" value="1"/>
</dbReference>
<comment type="caution">
    <text evidence="3">The sequence shown here is derived from an EMBL/GenBank/DDBJ whole genome shotgun (WGS) entry which is preliminary data.</text>
</comment>
<sequence length="125" mass="13557">MDIVQIHFASYFRWMDMAYSRLLDDLGHPLRAILAGGRGTPVVDAQCSYLSPVGLGDVVDVDSRVVRHGRSSYVVRHDFEHAGRPVATGEVTHVWAVQDGSGAMSEPVPDWIRAASHSTGAGART</sequence>
<comment type="similarity">
    <text evidence="1">Belongs to the 4-hydroxybenzoyl-CoA thioesterase family.</text>
</comment>
<accession>A0ABT9NLN6</accession>
<keyword evidence="4" id="KW-1185">Reference proteome</keyword>
<dbReference type="SUPFAM" id="SSF54637">
    <property type="entry name" value="Thioesterase/thiol ester dehydrase-isomerase"/>
    <property type="match status" value="1"/>
</dbReference>
<gene>
    <name evidence="3" type="ORF">J2S59_000956</name>
</gene>
<keyword evidence="2" id="KW-0378">Hydrolase</keyword>
<dbReference type="EMBL" id="JAUSQM010000001">
    <property type="protein sequence ID" value="MDP9821147.1"/>
    <property type="molecule type" value="Genomic_DNA"/>
</dbReference>
<dbReference type="Proteomes" id="UP001240447">
    <property type="component" value="Unassembled WGS sequence"/>
</dbReference>